<keyword evidence="3 6" id="KW-0479">Metal-binding</keyword>
<evidence type="ECO:0000256" key="2">
    <source>
        <dbReference type="ARBA" id="ARBA00008072"/>
    </source>
</evidence>
<sequence>MTVSTTIFSSLIKKGERAPEGLMKAAVFRGVGRLNLEYKPIPKAGPNEVVIRTTSTTICGTDIHILHGEHPVNEGRVLGHEHVGIVHEVGEGIEGISVGDRVMCGSCTPCGICYYCQKGLSSQCIGPEGNYKNPGGWRLGNTIDGTHAEYFKMPFPNYNLTIIPDELTDEEVLLISDIGSTGIAAAEKANIQIGDTVVVFACGPVGLCAIAGARLKGAGLIIGVDSNPIRLKIAKEMGADIVLNYQTTDVIDEIYKLTKGRGADVAIEALGSQQTFENCLKAIRRGGTISSVGIYSGHLHIPIETFAAGMGDHHIVTTLCPGGRERMLQLIQLVKNHRLSLTSMITHRFHIDDILEAYDIFEQQKDGVIKVIINFD</sequence>
<keyword evidence="5" id="KW-0560">Oxidoreductase</keyword>
<gene>
    <name evidence="8" type="ORF">B4119_4291</name>
</gene>
<evidence type="ECO:0000256" key="6">
    <source>
        <dbReference type="RuleBase" id="RU361277"/>
    </source>
</evidence>
<dbReference type="EMBL" id="LQYS01000108">
    <property type="protein sequence ID" value="KYD08251.1"/>
    <property type="molecule type" value="Genomic_DNA"/>
</dbReference>
<protein>
    <recommendedName>
        <fullName evidence="7">Enoyl reductase (ER) domain-containing protein</fullName>
    </recommendedName>
</protein>
<dbReference type="InterPro" id="IPR013154">
    <property type="entry name" value="ADH-like_N"/>
</dbReference>
<evidence type="ECO:0000256" key="5">
    <source>
        <dbReference type="ARBA" id="ARBA00023002"/>
    </source>
</evidence>
<dbReference type="InterPro" id="IPR020843">
    <property type="entry name" value="ER"/>
</dbReference>
<dbReference type="Pfam" id="PF08240">
    <property type="entry name" value="ADH_N"/>
    <property type="match status" value="1"/>
</dbReference>
<evidence type="ECO:0000256" key="1">
    <source>
        <dbReference type="ARBA" id="ARBA00001947"/>
    </source>
</evidence>
<proteinExistence type="inferred from homology"/>
<evidence type="ECO:0000256" key="4">
    <source>
        <dbReference type="ARBA" id="ARBA00022833"/>
    </source>
</evidence>
<dbReference type="GO" id="GO:0016491">
    <property type="term" value="F:oxidoreductase activity"/>
    <property type="evidence" value="ECO:0007669"/>
    <property type="project" value="UniProtKB-KW"/>
</dbReference>
<feature type="domain" description="Enoyl reductase (ER)" evidence="7">
    <location>
        <begin position="30"/>
        <end position="373"/>
    </location>
</feature>
<dbReference type="AlphaFoldDB" id="A0A150L7F5"/>
<evidence type="ECO:0000256" key="3">
    <source>
        <dbReference type="ARBA" id="ARBA00022723"/>
    </source>
</evidence>
<evidence type="ECO:0000313" key="9">
    <source>
        <dbReference type="Proteomes" id="UP000075455"/>
    </source>
</evidence>
<dbReference type="Pfam" id="PF00107">
    <property type="entry name" value="ADH_zinc_N"/>
    <property type="match status" value="1"/>
</dbReference>
<dbReference type="PANTHER" id="PTHR42813:SF4">
    <property type="entry name" value="NADP-DEPENDENT ISOPROPANOL DEHYDROGENASE"/>
    <property type="match status" value="1"/>
</dbReference>
<dbReference type="Gene3D" id="3.90.180.10">
    <property type="entry name" value="Medium-chain alcohol dehydrogenases, catalytic domain"/>
    <property type="match status" value="1"/>
</dbReference>
<name>A0A150L7F5_9BACL</name>
<dbReference type="InterPro" id="IPR002328">
    <property type="entry name" value="ADH_Zn_CS"/>
</dbReference>
<dbReference type="GO" id="GO:0008270">
    <property type="term" value="F:zinc ion binding"/>
    <property type="evidence" value="ECO:0007669"/>
    <property type="project" value="InterPro"/>
</dbReference>
<dbReference type="STRING" id="81408.B4119_4291"/>
<organism evidence="8 9">
    <name type="scientific">Saccharococcus caldoxylosilyticus</name>
    <dbReference type="NCBI Taxonomy" id="81408"/>
    <lineage>
        <taxon>Bacteria</taxon>
        <taxon>Bacillati</taxon>
        <taxon>Bacillota</taxon>
        <taxon>Bacilli</taxon>
        <taxon>Bacillales</taxon>
        <taxon>Anoxybacillaceae</taxon>
        <taxon>Saccharococcus</taxon>
    </lineage>
</organism>
<comment type="similarity">
    <text evidence="2 6">Belongs to the zinc-containing alcohol dehydrogenase family.</text>
</comment>
<accession>A0A150L7F5</accession>
<comment type="caution">
    <text evidence="8">The sequence shown here is derived from an EMBL/GenBank/DDBJ whole genome shotgun (WGS) entry which is preliminary data.</text>
</comment>
<dbReference type="RefSeq" id="WP_201028938.1">
    <property type="nucleotide sequence ID" value="NZ_LQYS01000108.1"/>
</dbReference>
<dbReference type="PATRIC" id="fig|81408.3.peg.863"/>
<keyword evidence="4 6" id="KW-0862">Zinc</keyword>
<dbReference type="SUPFAM" id="SSF51735">
    <property type="entry name" value="NAD(P)-binding Rossmann-fold domains"/>
    <property type="match status" value="1"/>
</dbReference>
<dbReference type="PANTHER" id="PTHR42813">
    <property type="entry name" value="ZINC-TYPE ALCOHOL DEHYDROGENASE-LIKE"/>
    <property type="match status" value="1"/>
</dbReference>
<comment type="cofactor">
    <cofactor evidence="1 6">
        <name>Zn(2+)</name>
        <dbReference type="ChEBI" id="CHEBI:29105"/>
    </cofactor>
</comment>
<dbReference type="InterPro" id="IPR036291">
    <property type="entry name" value="NAD(P)-bd_dom_sf"/>
</dbReference>
<evidence type="ECO:0000259" key="7">
    <source>
        <dbReference type="SMART" id="SM00829"/>
    </source>
</evidence>
<reference evidence="8 9" key="1">
    <citation type="submission" date="2016-01" db="EMBL/GenBank/DDBJ databases">
        <title>Draft Genome Sequences of Seven Thermophilic Sporeformers Isolated from Foods.</title>
        <authorList>
            <person name="Berendsen E.M."/>
            <person name="Wells-Bennik M.H."/>
            <person name="Krawcyk A.O."/>
            <person name="De Jong A."/>
            <person name="Holsappel S."/>
            <person name="Eijlander R.T."/>
            <person name="Kuipers O.P."/>
        </authorList>
    </citation>
    <scope>NUCLEOTIDE SEQUENCE [LARGE SCALE GENOMIC DNA]</scope>
    <source>
        <strain evidence="8 9">B4119</strain>
    </source>
</reference>
<dbReference type="SMART" id="SM00829">
    <property type="entry name" value="PKS_ER"/>
    <property type="match status" value="1"/>
</dbReference>
<dbReference type="InterPro" id="IPR013149">
    <property type="entry name" value="ADH-like_C"/>
</dbReference>
<evidence type="ECO:0000313" key="8">
    <source>
        <dbReference type="EMBL" id="KYD08251.1"/>
    </source>
</evidence>
<dbReference type="SUPFAM" id="SSF50129">
    <property type="entry name" value="GroES-like"/>
    <property type="match status" value="1"/>
</dbReference>
<dbReference type="PROSITE" id="PS00059">
    <property type="entry name" value="ADH_ZINC"/>
    <property type="match status" value="1"/>
</dbReference>
<dbReference type="Proteomes" id="UP000075455">
    <property type="component" value="Unassembled WGS sequence"/>
</dbReference>
<dbReference type="InterPro" id="IPR011032">
    <property type="entry name" value="GroES-like_sf"/>
</dbReference>
<dbReference type="Gene3D" id="3.40.50.720">
    <property type="entry name" value="NAD(P)-binding Rossmann-like Domain"/>
    <property type="match status" value="1"/>
</dbReference>